<dbReference type="AlphaFoldDB" id="A0A822XZX2"/>
<dbReference type="EMBL" id="DUZY01000001">
    <property type="protein sequence ID" value="DAD24761.1"/>
    <property type="molecule type" value="Genomic_DNA"/>
</dbReference>
<gene>
    <name evidence="2" type="ORF">HUJ06_026225</name>
</gene>
<evidence type="ECO:0000313" key="3">
    <source>
        <dbReference type="Proteomes" id="UP000607653"/>
    </source>
</evidence>
<organism evidence="2 3">
    <name type="scientific">Nelumbo nucifera</name>
    <name type="common">Sacred lotus</name>
    <dbReference type="NCBI Taxonomy" id="4432"/>
    <lineage>
        <taxon>Eukaryota</taxon>
        <taxon>Viridiplantae</taxon>
        <taxon>Streptophyta</taxon>
        <taxon>Embryophyta</taxon>
        <taxon>Tracheophyta</taxon>
        <taxon>Spermatophyta</taxon>
        <taxon>Magnoliopsida</taxon>
        <taxon>Proteales</taxon>
        <taxon>Nelumbonaceae</taxon>
        <taxon>Nelumbo</taxon>
    </lineage>
</organism>
<accession>A0A822XZX2</accession>
<protein>
    <submittedName>
        <fullName evidence="2">Uncharacterized protein</fullName>
    </submittedName>
</protein>
<dbReference type="Proteomes" id="UP000607653">
    <property type="component" value="Unassembled WGS sequence"/>
</dbReference>
<evidence type="ECO:0000313" key="2">
    <source>
        <dbReference type="EMBL" id="DAD24761.1"/>
    </source>
</evidence>
<name>A0A822XZX2_NELNU</name>
<evidence type="ECO:0000256" key="1">
    <source>
        <dbReference type="SAM" id="MobiDB-lite"/>
    </source>
</evidence>
<proteinExistence type="predicted"/>
<feature type="region of interest" description="Disordered" evidence="1">
    <location>
        <begin position="16"/>
        <end position="35"/>
    </location>
</feature>
<sequence>MLNKALGAPQNFHLLEEPLPSVPNPSNFPGYPSGKFSNQKLTQTPTLKSLTQQRGLLLLFLLGLGVIWR</sequence>
<comment type="caution">
    <text evidence="2">The sequence shown here is derived from an EMBL/GenBank/DDBJ whole genome shotgun (WGS) entry which is preliminary data.</text>
</comment>
<keyword evidence="3" id="KW-1185">Reference proteome</keyword>
<reference evidence="2 3" key="1">
    <citation type="journal article" date="2020" name="Mol. Biol. Evol.">
        <title>Distinct Expression and Methylation Patterns for Genes with Different Fates following a Single Whole-Genome Duplication in Flowering Plants.</title>
        <authorList>
            <person name="Shi T."/>
            <person name="Rahmani R.S."/>
            <person name="Gugger P.F."/>
            <person name="Wang M."/>
            <person name="Li H."/>
            <person name="Zhang Y."/>
            <person name="Li Z."/>
            <person name="Wang Q."/>
            <person name="Van de Peer Y."/>
            <person name="Marchal K."/>
            <person name="Chen J."/>
        </authorList>
    </citation>
    <scope>NUCLEOTIDE SEQUENCE [LARGE SCALE GENOMIC DNA]</scope>
    <source>
        <tissue evidence="2">Leaf</tissue>
    </source>
</reference>